<dbReference type="EMBL" id="SJTH01000013">
    <property type="protein sequence ID" value="TCJ03809.1"/>
    <property type="molecule type" value="Genomic_DNA"/>
</dbReference>
<dbReference type="GO" id="GO:0046677">
    <property type="term" value="P:response to antibiotic"/>
    <property type="evidence" value="ECO:0007669"/>
    <property type="project" value="InterPro"/>
</dbReference>
<dbReference type="InterPro" id="IPR052036">
    <property type="entry name" value="Hydrolase/PRTase-associated"/>
</dbReference>
<dbReference type="PANTHER" id="PTHR31299">
    <property type="entry name" value="ESTERASE, PUTATIVE (AFU_ORTHOLOGUE AFUA_1G05850)-RELATED"/>
    <property type="match status" value="1"/>
</dbReference>
<dbReference type="InterPro" id="IPR014622">
    <property type="entry name" value="UCP036794_erythomycin"/>
</dbReference>
<dbReference type="SUPFAM" id="SSF159501">
    <property type="entry name" value="EreA/ChaN-like"/>
    <property type="match status" value="1"/>
</dbReference>
<proteinExistence type="predicted"/>
<dbReference type="Proteomes" id="UP000293846">
    <property type="component" value="Unassembled WGS sequence"/>
</dbReference>
<protein>
    <submittedName>
        <fullName evidence="1">Erythromycin esterase family protein</fullName>
    </submittedName>
</protein>
<dbReference type="Gene3D" id="3.40.1660.10">
    <property type="entry name" value="EreA-like (biosynthetic domain)"/>
    <property type="match status" value="1"/>
</dbReference>
<dbReference type="Pfam" id="PF05139">
    <property type="entry name" value="Erythro_esteras"/>
    <property type="match status" value="1"/>
</dbReference>
<organism evidence="1 2">
    <name type="scientific">Cytobacillus praedii</name>
    <dbReference type="NCBI Taxonomy" id="1742358"/>
    <lineage>
        <taxon>Bacteria</taxon>
        <taxon>Bacillati</taxon>
        <taxon>Bacillota</taxon>
        <taxon>Bacilli</taxon>
        <taxon>Bacillales</taxon>
        <taxon>Bacillaceae</taxon>
        <taxon>Cytobacillus</taxon>
    </lineage>
</organism>
<dbReference type="PANTHER" id="PTHR31299:SF0">
    <property type="entry name" value="ESTERASE, PUTATIVE (AFU_ORTHOLOGUE AFUA_1G05850)-RELATED"/>
    <property type="match status" value="1"/>
</dbReference>
<dbReference type="PIRSF" id="PIRSF036794">
    <property type="entry name" value="UCP_erythr_ester"/>
    <property type="match status" value="1"/>
</dbReference>
<dbReference type="Gene3D" id="3.30.1870.10">
    <property type="entry name" value="EreA-like, domain 2"/>
    <property type="match status" value="1"/>
</dbReference>
<gene>
    <name evidence="1" type="ORF">E0Y62_12710</name>
</gene>
<accession>A0A4R1AU50</accession>
<dbReference type="RefSeq" id="WP_057767485.1">
    <property type="nucleotide sequence ID" value="NZ_LMBX01000028.1"/>
</dbReference>
<dbReference type="InterPro" id="IPR007815">
    <property type="entry name" value="Emycin_Estase"/>
</dbReference>
<comment type="caution">
    <text evidence="1">The sequence shown here is derived from an EMBL/GenBank/DDBJ whole genome shotgun (WGS) entry which is preliminary data.</text>
</comment>
<evidence type="ECO:0000313" key="2">
    <source>
        <dbReference type="Proteomes" id="UP000293846"/>
    </source>
</evidence>
<name>A0A4R1AU50_9BACI</name>
<dbReference type="AlphaFoldDB" id="A0A4R1AU50"/>
<dbReference type="CDD" id="cd14728">
    <property type="entry name" value="Ere-like"/>
    <property type="match status" value="1"/>
</dbReference>
<evidence type="ECO:0000313" key="1">
    <source>
        <dbReference type="EMBL" id="TCJ03809.1"/>
    </source>
</evidence>
<keyword evidence="2" id="KW-1185">Reference proteome</keyword>
<dbReference type="STRING" id="1742358.GCA_001439605_03016"/>
<dbReference type="OrthoDB" id="9810066at2"/>
<sequence>MEKKFIQAIQSFAHPLNDLRDLDVLLKGINNKKFVLLGESSHGTSEFYHLRTELSKKLILEKGYTFLAVEGDWPSCQKVNEYIKGWDLKSNHARDVLQAFSRWPTWMWANEEMVEFIEWLKAYNQRQPLERKVGFYGIDVYSLWESLDEIVNYLEETNSPNVEAARKTIACFEPFNRQPEKYGVSAAFYSDGCQDEVIKLLTDISLKRNIYLDNEESGLNLEVNALITANAESYYRTMITDDKESWNIRDRHMVETLNRIMMFFGNQAKGIIWEHNTHVGDARATDMADEGIVNVGQLLREQEGDENLYIIGFGTHRGSVIAADQWGKNFKQMMTPPAQAGSWEDLMHRANAKNKILLFNNENRHVFNYPIGHRAIGVVYNPLYEHLGNYVPSKMSERYDAFIYINNTNALHPLTGQRDRNRVPAENQQ</sequence>
<reference evidence="1 2" key="1">
    <citation type="submission" date="2019-03" db="EMBL/GenBank/DDBJ databases">
        <authorList>
            <person name="Jensen L."/>
            <person name="Storgaard J."/>
            <person name="Sulaj E."/>
            <person name="Schramm A."/>
            <person name="Marshall I.P.G."/>
        </authorList>
    </citation>
    <scope>NUCLEOTIDE SEQUENCE [LARGE SCALE GENOMIC DNA]</scope>
    <source>
        <strain evidence="1 2">2017H2G3</strain>
    </source>
</reference>